<evidence type="ECO:0000313" key="2">
    <source>
        <dbReference type="EMBL" id="KIG18831.1"/>
    </source>
</evidence>
<accession>A0A0C2D6N2</accession>
<gene>
    <name evidence="2" type="ORF">DB30_07167</name>
</gene>
<organism evidence="2 3">
    <name type="scientific">Enhygromyxa salina</name>
    <dbReference type="NCBI Taxonomy" id="215803"/>
    <lineage>
        <taxon>Bacteria</taxon>
        <taxon>Pseudomonadati</taxon>
        <taxon>Myxococcota</taxon>
        <taxon>Polyangia</taxon>
        <taxon>Nannocystales</taxon>
        <taxon>Nannocystaceae</taxon>
        <taxon>Enhygromyxa</taxon>
    </lineage>
</organism>
<evidence type="ECO:0000256" key="1">
    <source>
        <dbReference type="SAM" id="MobiDB-lite"/>
    </source>
</evidence>
<proteinExistence type="predicted"/>
<comment type="caution">
    <text evidence="2">The sequence shown here is derived from an EMBL/GenBank/DDBJ whole genome shotgun (WGS) entry which is preliminary data.</text>
</comment>
<dbReference type="Proteomes" id="UP000031599">
    <property type="component" value="Unassembled WGS sequence"/>
</dbReference>
<reference evidence="2 3" key="1">
    <citation type="submission" date="2014-12" db="EMBL/GenBank/DDBJ databases">
        <title>Genome assembly of Enhygromyxa salina DSM 15201.</title>
        <authorList>
            <person name="Sharma G."/>
            <person name="Subramanian S."/>
        </authorList>
    </citation>
    <scope>NUCLEOTIDE SEQUENCE [LARGE SCALE GENOMIC DNA]</scope>
    <source>
        <strain evidence="2 3">DSM 15201</strain>
    </source>
</reference>
<dbReference type="RefSeq" id="WP_276204327.1">
    <property type="nucleotide sequence ID" value="NZ_JMCC02000008.1"/>
</dbReference>
<evidence type="ECO:0000313" key="3">
    <source>
        <dbReference type="Proteomes" id="UP000031599"/>
    </source>
</evidence>
<dbReference type="AlphaFoldDB" id="A0A0C2D6N2"/>
<feature type="region of interest" description="Disordered" evidence="1">
    <location>
        <begin position="1"/>
        <end position="20"/>
    </location>
</feature>
<sequence length="43" mass="4505">MSAVQGSQGAARDRAAGLTPDQRRAALFASGQLARCNDDALTW</sequence>
<protein>
    <submittedName>
        <fullName evidence="2">Uncharacterized protein</fullName>
    </submittedName>
</protein>
<dbReference type="EMBL" id="JMCC02000008">
    <property type="protein sequence ID" value="KIG18831.1"/>
    <property type="molecule type" value="Genomic_DNA"/>
</dbReference>
<name>A0A0C2D6N2_9BACT</name>